<evidence type="ECO:0000313" key="2">
    <source>
        <dbReference type="EMBL" id="PYI57017.1"/>
    </source>
</evidence>
<dbReference type="RefSeq" id="WP_110838058.1">
    <property type="nucleotide sequence ID" value="NZ_QJVJ01000001.1"/>
</dbReference>
<sequence>MRVEISIDNRDGNVWDLSGLVPGFTWRTARIGKAGSLTLSFVKGGLYESRYFAYNPGDVVRVRVDDRDVFYGYIFGVDTGKDEEVTITAYDQMRYMMTSDTYVFQNTTATEIIRKIASDFGLTVGELADTGYAIPAMVEDGSKLLDIACKALDLTLTATQQNFVLYDDFGSLTLRNVEDMALDVVIGDRSLLFDYKHTRSIDSDSYNRIMIVQDNKKTGRRDLYITQDSSTIARWGLLQLYQKADENMNEAQIIEAMNNLIELKNRETRTFRLEAIGDLRVRAGSYIIVDIAEFGLLQYCLVDECIHKFEGADHTMELELKVYG</sequence>
<dbReference type="EMBL" id="QJVJ01000001">
    <property type="protein sequence ID" value="PYI57017.1"/>
    <property type="molecule type" value="Genomic_DNA"/>
</dbReference>
<feature type="domain" description="YqbQ/XkdQ" evidence="1">
    <location>
        <begin position="25"/>
        <end position="321"/>
    </location>
</feature>
<dbReference type="SUPFAM" id="SSF69279">
    <property type="entry name" value="Phage tail proteins"/>
    <property type="match status" value="1"/>
</dbReference>
<protein>
    <recommendedName>
        <fullName evidence="1">YqbQ/XkdQ domain-containing protein</fullName>
    </recommendedName>
</protein>
<gene>
    <name evidence="2" type="ORF">DLM86_00785</name>
</gene>
<dbReference type="InterPro" id="IPR056937">
    <property type="entry name" value="YqbQ/XkdQ"/>
</dbReference>
<evidence type="ECO:0000313" key="3">
    <source>
        <dbReference type="Proteomes" id="UP000247476"/>
    </source>
</evidence>
<reference evidence="2 3" key="1">
    <citation type="submission" date="2018-05" db="EMBL/GenBank/DDBJ databases">
        <title>Paenibacillus flagellatus sp. nov., isolated from selenium mineral soil.</title>
        <authorList>
            <person name="Dai X."/>
        </authorList>
    </citation>
    <scope>NUCLEOTIDE SEQUENCE [LARGE SCALE GENOMIC DNA]</scope>
    <source>
        <strain evidence="2 3">DXL2</strain>
    </source>
</reference>
<keyword evidence="3" id="KW-1185">Reference proteome</keyword>
<dbReference type="Pfam" id="PF24032">
    <property type="entry name" value="YQBQ"/>
    <property type="match status" value="1"/>
</dbReference>
<proteinExistence type="predicted"/>
<name>A0A2V5KXB4_9BACL</name>
<dbReference type="AlphaFoldDB" id="A0A2V5KXB4"/>
<dbReference type="Proteomes" id="UP000247476">
    <property type="component" value="Unassembled WGS sequence"/>
</dbReference>
<accession>A0A2V5KXB4</accession>
<dbReference type="OrthoDB" id="1698671at2"/>
<evidence type="ECO:0000259" key="1">
    <source>
        <dbReference type="Pfam" id="PF24032"/>
    </source>
</evidence>
<organism evidence="2 3">
    <name type="scientific">Paenibacillus flagellatus</name>
    <dbReference type="NCBI Taxonomy" id="2211139"/>
    <lineage>
        <taxon>Bacteria</taxon>
        <taxon>Bacillati</taxon>
        <taxon>Bacillota</taxon>
        <taxon>Bacilli</taxon>
        <taxon>Bacillales</taxon>
        <taxon>Paenibacillaceae</taxon>
        <taxon>Paenibacillus</taxon>
    </lineage>
</organism>
<comment type="caution">
    <text evidence="2">The sequence shown here is derived from an EMBL/GenBank/DDBJ whole genome shotgun (WGS) entry which is preliminary data.</text>
</comment>